<name>A0A9D4HE15_DREPO</name>
<evidence type="ECO:0000313" key="2">
    <source>
        <dbReference type="Proteomes" id="UP000828390"/>
    </source>
</evidence>
<dbReference type="EMBL" id="JAIWYP010000004">
    <property type="protein sequence ID" value="KAH3830012.1"/>
    <property type="molecule type" value="Genomic_DNA"/>
</dbReference>
<reference evidence="1" key="2">
    <citation type="submission" date="2020-11" db="EMBL/GenBank/DDBJ databases">
        <authorList>
            <person name="McCartney M.A."/>
            <person name="Auch B."/>
            <person name="Kono T."/>
            <person name="Mallez S."/>
            <person name="Becker A."/>
            <person name="Gohl D.M."/>
            <person name="Silverstein K.A.T."/>
            <person name="Koren S."/>
            <person name="Bechman K.B."/>
            <person name="Herman A."/>
            <person name="Abrahante J.E."/>
            <person name="Garbe J."/>
        </authorList>
    </citation>
    <scope>NUCLEOTIDE SEQUENCE</scope>
    <source>
        <strain evidence="1">Duluth1</strain>
        <tissue evidence="1">Whole animal</tissue>
    </source>
</reference>
<organism evidence="1 2">
    <name type="scientific">Dreissena polymorpha</name>
    <name type="common">Zebra mussel</name>
    <name type="synonym">Mytilus polymorpha</name>
    <dbReference type="NCBI Taxonomy" id="45954"/>
    <lineage>
        <taxon>Eukaryota</taxon>
        <taxon>Metazoa</taxon>
        <taxon>Spiralia</taxon>
        <taxon>Lophotrochozoa</taxon>
        <taxon>Mollusca</taxon>
        <taxon>Bivalvia</taxon>
        <taxon>Autobranchia</taxon>
        <taxon>Heteroconchia</taxon>
        <taxon>Euheterodonta</taxon>
        <taxon>Imparidentia</taxon>
        <taxon>Neoheterodontei</taxon>
        <taxon>Myida</taxon>
        <taxon>Dreissenoidea</taxon>
        <taxon>Dreissenidae</taxon>
        <taxon>Dreissena</taxon>
    </lineage>
</organism>
<evidence type="ECO:0000313" key="1">
    <source>
        <dbReference type="EMBL" id="KAH3830012.1"/>
    </source>
</evidence>
<sequence>MWQFLMFKQMPLQGKSVEDEDLQLLRNSLNSNVQLHPALQSGVTEYQLAFKSMS</sequence>
<proteinExistence type="predicted"/>
<dbReference type="AlphaFoldDB" id="A0A9D4HE15"/>
<gene>
    <name evidence="1" type="ORF">DPMN_103247</name>
</gene>
<comment type="caution">
    <text evidence="1">The sequence shown here is derived from an EMBL/GenBank/DDBJ whole genome shotgun (WGS) entry which is preliminary data.</text>
</comment>
<keyword evidence="2" id="KW-1185">Reference proteome</keyword>
<dbReference type="Proteomes" id="UP000828390">
    <property type="component" value="Unassembled WGS sequence"/>
</dbReference>
<protein>
    <submittedName>
        <fullName evidence="1">Uncharacterized protein</fullName>
    </submittedName>
</protein>
<reference evidence="1" key="1">
    <citation type="journal article" date="2019" name="bioRxiv">
        <title>The Genome of the Zebra Mussel, Dreissena polymorpha: A Resource for Invasive Species Research.</title>
        <authorList>
            <person name="McCartney M.A."/>
            <person name="Auch B."/>
            <person name="Kono T."/>
            <person name="Mallez S."/>
            <person name="Zhang Y."/>
            <person name="Obille A."/>
            <person name="Becker A."/>
            <person name="Abrahante J.E."/>
            <person name="Garbe J."/>
            <person name="Badalamenti J.P."/>
            <person name="Herman A."/>
            <person name="Mangelson H."/>
            <person name="Liachko I."/>
            <person name="Sullivan S."/>
            <person name="Sone E.D."/>
            <person name="Koren S."/>
            <person name="Silverstein K.A.T."/>
            <person name="Beckman K.B."/>
            <person name="Gohl D.M."/>
        </authorList>
    </citation>
    <scope>NUCLEOTIDE SEQUENCE</scope>
    <source>
        <strain evidence="1">Duluth1</strain>
        <tissue evidence="1">Whole animal</tissue>
    </source>
</reference>
<accession>A0A9D4HE15</accession>